<dbReference type="RefSeq" id="WP_035947840.1">
    <property type="nucleotide sequence ID" value="NZ_BMEA01000001.1"/>
</dbReference>
<dbReference type="PROSITE" id="PS51832">
    <property type="entry name" value="HD_GYP"/>
    <property type="match status" value="1"/>
</dbReference>
<protein>
    <submittedName>
        <fullName evidence="3">Lipoprotein</fullName>
    </submittedName>
</protein>
<keyword evidence="3" id="KW-0449">Lipoprotein</keyword>
<dbReference type="AlphaFoldDB" id="A0A8H9KRS1"/>
<evidence type="ECO:0000256" key="1">
    <source>
        <dbReference type="SAM" id="Phobius"/>
    </source>
</evidence>
<feature type="transmembrane region" description="Helical" evidence="1">
    <location>
        <begin position="200"/>
        <end position="218"/>
    </location>
</feature>
<dbReference type="EMBL" id="BMEA01000001">
    <property type="protein sequence ID" value="GGB72144.1"/>
    <property type="molecule type" value="Genomic_DNA"/>
</dbReference>
<gene>
    <name evidence="3" type="ORF">GCM10011314_09510</name>
</gene>
<evidence type="ECO:0000313" key="4">
    <source>
        <dbReference type="Proteomes" id="UP000628079"/>
    </source>
</evidence>
<dbReference type="PANTHER" id="PTHR45228">
    <property type="entry name" value="CYCLIC DI-GMP PHOSPHODIESTERASE TM_0186-RELATED"/>
    <property type="match status" value="1"/>
</dbReference>
<evidence type="ECO:0000313" key="3">
    <source>
        <dbReference type="EMBL" id="GGB72144.1"/>
    </source>
</evidence>
<name>A0A8H9KRS1_9MICO</name>
<reference evidence="3" key="1">
    <citation type="journal article" date="2014" name="Int. J. Syst. Evol. Microbiol.">
        <title>Complete genome sequence of Corynebacterium casei LMG S-19264T (=DSM 44701T), isolated from a smear-ripened cheese.</title>
        <authorList>
            <consortium name="US DOE Joint Genome Institute (JGI-PGF)"/>
            <person name="Walter F."/>
            <person name="Albersmeier A."/>
            <person name="Kalinowski J."/>
            <person name="Ruckert C."/>
        </authorList>
    </citation>
    <scope>NUCLEOTIDE SEQUENCE</scope>
    <source>
        <strain evidence="3">CGMCC 1.10749</strain>
    </source>
</reference>
<feature type="transmembrane region" description="Helical" evidence="1">
    <location>
        <begin position="62"/>
        <end position="82"/>
    </location>
</feature>
<keyword evidence="1" id="KW-0812">Transmembrane</keyword>
<feature type="transmembrane region" description="Helical" evidence="1">
    <location>
        <begin position="117"/>
        <end position="136"/>
    </location>
</feature>
<comment type="caution">
    <text evidence="3">The sequence shown here is derived from an EMBL/GenBank/DDBJ whole genome shotgun (WGS) entry which is preliminary data.</text>
</comment>
<dbReference type="Pfam" id="PF01966">
    <property type="entry name" value="HD"/>
    <property type="match status" value="1"/>
</dbReference>
<dbReference type="SUPFAM" id="SSF109604">
    <property type="entry name" value="HD-domain/PDEase-like"/>
    <property type="match status" value="1"/>
</dbReference>
<feature type="transmembrane region" description="Helical" evidence="1">
    <location>
        <begin position="35"/>
        <end position="55"/>
    </location>
</feature>
<keyword evidence="1" id="KW-1133">Transmembrane helix</keyword>
<dbReference type="CDD" id="cd00077">
    <property type="entry name" value="HDc"/>
    <property type="match status" value="1"/>
</dbReference>
<evidence type="ECO:0000259" key="2">
    <source>
        <dbReference type="PROSITE" id="PS51832"/>
    </source>
</evidence>
<dbReference type="InterPro" id="IPR037522">
    <property type="entry name" value="HD_GYP_dom"/>
</dbReference>
<feature type="domain" description="HD-GYP" evidence="2">
    <location>
        <begin position="246"/>
        <end position="430"/>
    </location>
</feature>
<dbReference type="Gene3D" id="1.10.3210.10">
    <property type="entry name" value="Hypothetical protein af1432"/>
    <property type="match status" value="1"/>
</dbReference>
<dbReference type="PANTHER" id="PTHR45228:SF4">
    <property type="entry name" value="LIPOPROTEIN"/>
    <property type="match status" value="1"/>
</dbReference>
<reference evidence="3" key="2">
    <citation type="submission" date="2020-09" db="EMBL/GenBank/DDBJ databases">
        <authorList>
            <person name="Sun Q."/>
            <person name="Zhou Y."/>
        </authorList>
    </citation>
    <scope>NUCLEOTIDE SEQUENCE</scope>
    <source>
        <strain evidence="3">CGMCC 1.10749</strain>
    </source>
</reference>
<dbReference type="InterPro" id="IPR006674">
    <property type="entry name" value="HD_domain"/>
</dbReference>
<accession>A0A8H9KRS1</accession>
<dbReference type="InterPro" id="IPR003607">
    <property type="entry name" value="HD/PDEase_dom"/>
</dbReference>
<dbReference type="Proteomes" id="UP000628079">
    <property type="component" value="Unassembled WGS sequence"/>
</dbReference>
<sequence length="430" mass="45625">MNRHRLESLVLGLGALALLWSVVSASDELLEALGQHTAVIVAFLLAITVGELFRVGMPSGRIAAPVATGSGIALAVLGPVWGHDVFDVPAGVVTLVVATGLGLAQVLRAAMRRPTQWYLVAARTVGVAITAALMRVGFIDGEGVWAWQLDSEREAWLIAVVMMGAAAAGLYADIVLTALVQSERWELPAATTLRDELGEAQALTVGVIAAGPLVAFLAPVIGLAALPLGLLPMVLTYIAVRRYAANRATYRQTIAALSRLTEAAGYTPAGHASRVASRSVAIARSMGLHADAIQQLEYAALLHDLGQVGLRSPIPDGATVLAAPDDQRRIASEGARIVRRTEVLDTVADLMERQTTPFRHVREWGEEVPLASRIIKVANAFDDFSHGRADAPSVEAALERIHLGLGYEYDPEVVEALIRTIPAPSALTLR</sequence>
<keyword evidence="1" id="KW-0472">Membrane</keyword>
<proteinExistence type="predicted"/>
<organism evidence="3 4">
    <name type="scientific">Knoellia flava</name>
    <dbReference type="NCBI Taxonomy" id="913969"/>
    <lineage>
        <taxon>Bacteria</taxon>
        <taxon>Bacillati</taxon>
        <taxon>Actinomycetota</taxon>
        <taxon>Actinomycetes</taxon>
        <taxon>Micrococcales</taxon>
        <taxon>Intrasporangiaceae</taxon>
        <taxon>Knoellia</taxon>
    </lineage>
</organism>
<feature type="transmembrane region" description="Helical" evidence="1">
    <location>
        <begin position="88"/>
        <end position="110"/>
    </location>
</feature>
<dbReference type="InterPro" id="IPR052020">
    <property type="entry name" value="Cyclic_di-GMP/3'3'-cGAMP_PDE"/>
</dbReference>
<feature type="transmembrane region" description="Helical" evidence="1">
    <location>
        <begin position="156"/>
        <end position="180"/>
    </location>
</feature>